<keyword evidence="1 2" id="KW-0238">DNA-binding</keyword>
<dbReference type="InterPro" id="IPR036388">
    <property type="entry name" value="WH-like_DNA-bd_sf"/>
</dbReference>
<organism evidence="5 6">
    <name type="scientific">Massilia pinisoli</name>
    <dbReference type="NCBI Taxonomy" id="1772194"/>
    <lineage>
        <taxon>Bacteria</taxon>
        <taxon>Pseudomonadati</taxon>
        <taxon>Pseudomonadota</taxon>
        <taxon>Betaproteobacteria</taxon>
        <taxon>Burkholderiales</taxon>
        <taxon>Oxalobacteraceae</taxon>
        <taxon>Telluria group</taxon>
        <taxon>Massilia</taxon>
    </lineage>
</organism>
<dbReference type="RefSeq" id="WP_258815797.1">
    <property type="nucleotide sequence ID" value="NZ_JANUGW010000003.1"/>
</dbReference>
<dbReference type="SUPFAM" id="SSF46894">
    <property type="entry name" value="C-terminal effector domain of the bipartite response regulators"/>
    <property type="match status" value="1"/>
</dbReference>
<evidence type="ECO:0000313" key="6">
    <source>
        <dbReference type="Proteomes" id="UP001204151"/>
    </source>
</evidence>
<dbReference type="Gene3D" id="1.10.10.10">
    <property type="entry name" value="Winged helix-like DNA-binding domain superfamily/Winged helix DNA-binding domain"/>
    <property type="match status" value="1"/>
</dbReference>
<comment type="caution">
    <text evidence="5">The sequence shown here is derived from an EMBL/GenBank/DDBJ whole genome shotgun (WGS) entry which is preliminary data.</text>
</comment>
<evidence type="ECO:0000256" key="2">
    <source>
        <dbReference type="PROSITE-ProRule" id="PRU01091"/>
    </source>
</evidence>
<sequence length="525" mass="57532">MFLVFEDCVLDLGRRELVRASQVVPTAPQVFDLLAYLAKCHERVVSRDELIDAIWAGRIVSESTLASHINAVRKAVGDSGQEQRVIRTVARKGFRFAADLHARKSPDEDDGAAAAAPMPVPGPAPTLPVKPSIAVLPFVNLSGDPEQDYLADGVIEDIIAALSRHRWLFVVSRNSSFTYKGRTVDVKQVGRELGVRYVLEGSWRKAKDRVRITGQLIDATTGAHHWAGRVEGVLGDIFELQDQITESVIGAVAPELERAEMERARHKPTESLDAYDYYLRGIAELHRASKASSAQALQFLYKAIASDPEFASAHAMAAWCYSWRKANRWTVDPAQETAEGIRLARRAVDLDKGDAVALTRSGHAIGYLAGDIPAGIALLDQALFLNPNLAAARYLGGFLRLWMGDTEAAIEFLTGAVRLSPLDPEMYRMQAGMAVAHLFEKRFDTASSWAEKASRDFPDFLLAAVVLAASHALAGRTAEAQRAMDHVRRIDPALRLITVTSWLPIRRPEHVAILLTGLADAGLPP</sequence>
<dbReference type="SMART" id="SM00862">
    <property type="entry name" value="Trans_reg_C"/>
    <property type="match status" value="1"/>
</dbReference>
<evidence type="ECO:0000256" key="3">
    <source>
        <dbReference type="SAM" id="MobiDB-lite"/>
    </source>
</evidence>
<accession>A0ABT1ZMP3</accession>
<proteinExistence type="predicted"/>
<dbReference type="EMBL" id="JANUGW010000003">
    <property type="protein sequence ID" value="MCS0581182.1"/>
    <property type="molecule type" value="Genomic_DNA"/>
</dbReference>
<evidence type="ECO:0000256" key="1">
    <source>
        <dbReference type="ARBA" id="ARBA00023125"/>
    </source>
</evidence>
<dbReference type="Proteomes" id="UP001204151">
    <property type="component" value="Unassembled WGS sequence"/>
</dbReference>
<dbReference type="SUPFAM" id="SSF48452">
    <property type="entry name" value="TPR-like"/>
    <property type="match status" value="1"/>
</dbReference>
<reference evidence="5 6" key="1">
    <citation type="submission" date="2022-08" db="EMBL/GenBank/DDBJ databases">
        <title>Reclassification of Massilia species as members of the genera Telluria, Duganella, Pseudoduganella, Mokoshia gen. nov. and Zemynaea gen. nov. using orthogonal and non-orthogonal genome-based approaches.</title>
        <authorList>
            <person name="Bowman J.P."/>
        </authorList>
    </citation>
    <scope>NUCLEOTIDE SEQUENCE [LARGE SCALE GENOMIC DNA]</scope>
    <source>
        <strain evidence="5 6">JCM 31316</strain>
    </source>
</reference>
<dbReference type="CDD" id="cd00383">
    <property type="entry name" value="trans_reg_C"/>
    <property type="match status" value="1"/>
</dbReference>
<dbReference type="Pfam" id="PF00486">
    <property type="entry name" value="Trans_reg_C"/>
    <property type="match status" value="1"/>
</dbReference>
<feature type="DNA-binding region" description="OmpR/PhoB-type" evidence="2">
    <location>
        <begin position="1"/>
        <end position="98"/>
    </location>
</feature>
<dbReference type="Gene3D" id="1.25.40.10">
    <property type="entry name" value="Tetratricopeptide repeat domain"/>
    <property type="match status" value="1"/>
</dbReference>
<feature type="domain" description="OmpR/PhoB-type" evidence="4">
    <location>
        <begin position="1"/>
        <end position="98"/>
    </location>
</feature>
<keyword evidence="6" id="KW-1185">Reference proteome</keyword>
<feature type="region of interest" description="Disordered" evidence="3">
    <location>
        <begin position="103"/>
        <end position="123"/>
    </location>
</feature>
<evidence type="ECO:0000313" key="5">
    <source>
        <dbReference type="EMBL" id="MCS0581182.1"/>
    </source>
</evidence>
<dbReference type="InterPro" id="IPR011990">
    <property type="entry name" value="TPR-like_helical_dom_sf"/>
</dbReference>
<dbReference type="PROSITE" id="PS51755">
    <property type="entry name" value="OMPR_PHOB"/>
    <property type="match status" value="1"/>
</dbReference>
<dbReference type="InterPro" id="IPR001867">
    <property type="entry name" value="OmpR/PhoB-type_DNA-bd"/>
</dbReference>
<dbReference type="InterPro" id="IPR016032">
    <property type="entry name" value="Sig_transdc_resp-reg_C-effctor"/>
</dbReference>
<gene>
    <name evidence="5" type="ORF">NX784_06220</name>
</gene>
<dbReference type="Gene3D" id="3.40.50.10070">
    <property type="entry name" value="TolB, N-terminal domain"/>
    <property type="match status" value="1"/>
</dbReference>
<name>A0ABT1ZMP3_9BURK</name>
<protein>
    <submittedName>
        <fullName evidence="5">Winged helix-turn-helix domain-containing protein</fullName>
    </submittedName>
</protein>
<evidence type="ECO:0000259" key="4">
    <source>
        <dbReference type="PROSITE" id="PS51755"/>
    </source>
</evidence>